<dbReference type="EMBL" id="JRWM01000028">
    <property type="protein sequence ID" value="KHA59397.1"/>
    <property type="molecule type" value="Genomic_DNA"/>
</dbReference>
<dbReference type="RefSeq" id="WP_038216689.1">
    <property type="nucleotide sequence ID" value="NZ_JRWM01000028.1"/>
</dbReference>
<dbReference type="SUPFAM" id="SSF141571">
    <property type="entry name" value="Pentapeptide repeat-like"/>
    <property type="match status" value="2"/>
</dbReference>
<dbReference type="InterPro" id="IPR051082">
    <property type="entry name" value="Pentapeptide-BTB/POZ_domain"/>
</dbReference>
<comment type="caution">
    <text evidence="1">The sequence shown here is derived from an EMBL/GenBank/DDBJ whole genome shotgun (WGS) entry which is preliminary data.</text>
</comment>
<organism evidence="1 2">
    <name type="scientific">Vibrio variabilis</name>
    <dbReference type="NCBI Taxonomy" id="990271"/>
    <lineage>
        <taxon>Bacteria</taxon>
        <taxon>Pseudomonadati</taxon>
        <taxon>Pseudomonadota</taxon>
        <taxon>Gammaproteobacteria</taxon>
        <taxon>Vibrionales</taxon>
        <taxon>Vibrionaceae</taxon>
        <taxon>Vibrio</taxon>
    </lineage>
</organism>
<reference evidence="1 2" key="1">
    <citation type="submission" date="2014-10" db="EMBL/GenBank/DDBJ databases">
        <title>Genome sequencing of Vibrio variabilis T01.</title>
        <authorList>
            <person name="Chan K.-G."/>
            <person name="Mohamad N.I."/>
        </authorList>
    </citation>
    <scope>NUCLEOTIDE SEQUENCE [LARGE SCALE GENOMIC DNA]</scope>
    <source>
        <strain evidence="1 2">T01</strain>
    </source>
</reference>
<accession>A0ABR4Y8V7</accession>
<dbReference type="Gene3D" id="2.160.20.80">
    <property type="entry name" value="E3 ubiquitin-protein ligase SopA"/>
    <property type="match status" value="1"/>
</dbReference>
<sequence length="216" mass="24703">MIQHKQTYINQDFSKQELHSAVFEACKFYNCSFEYADLREAQFVDCRFIESGAIEGCSFNHANLRDASFKGCQLAMSQFVSAECFGIEMRDCDLKGANFVRANFTNRISHKAYFCSAYITRCNLSYTNFERAVLEKCELFENRWNGAHLFGVNFKGADLSSGEFSSEQWESANFEECNLAHVDLEGVDVRKVSLFGAKICDWQQEQLLSQLGIILL</sequence>
<evidence type="ECO:0000313" key="1">
    <source>
        <dbReference type="EMBL" id="KHA59397.1"/>
    </source>
</evidence>
<evidence type="ECO:0000313" key="2">
    <source>
        <dbReference type="Proteomes" id="UP000030520"/>
    </source>
</evidence>
<dbReference type="Pfam" id="PF13599">
    <property type="entry name" value="Pentapeptide_4"/>
    <property type="match status" value="1"/>
</dbReference>
<protein>
    <submittedName>
        <fullName evidence="1">Fluoroquinolone resistance protein</fullName>
    </submittedName>
</protein>
<dbReference type="InterPro" id="IPR001646">
    <property type="entry name" value="5peptide_repeat"/>
</dbReference>
<proteinExistence type="predicted"/>
<keyword evidence="2" id="KW-1185">Reference proteome</keyword>
<name>A0ABR4Y8V7_9VIBR</name>
<dbReference type="Pfam" id="PF00805">
    <property type="entry name" value="Pentapeptide"/>
    <property type="match status" value="2"/>
</dbReference>
<dbReference type="NCBIfam" id="NF033086">
    <property type="entry name" value="penta_rpt_Qnr"/>
    <property type="match status" value="1"/>
</dbReference>
<dbReference type="PANTHER" id="PTHR14136">
    <property type="entry name" value="BTB_POZ DOMAIN-CONTAINING PROTEIN KCTD9"/>
    <property type="match status" value="1"/>
</dbReference>
<gene>
    <name evidence="1" type="ORF">NL53_16815</name>
</gene>
<dbReference type="Proteomes" id="UP000030520">
    <property type="component" value="Unassembled WGS sequence"/>
</dbReference>
<dbReference type="PANTHER" id="PTHR14136:SF17">
    <property type="entry name" value="BTB_POZ DOMAIN-CONTAINING PROTEIN KCTD9"/>
    <property type="match status" value="1"/>
</dbReference>